<name>A0A0G4LKC7_VERLO</name>
<sequence>MAILSAKWLRIASSQRLRRSSQAVSVVDQKTYVFGGELVPREPIDNQIDTVDVENEKVNPTVKTIPAPAEAPIPRVGSPSTTINGSIWIFSGRGGLDMKPVEEQGALWRYEAGAAKWSSVKPADPAAPYPAGRSYHCVASDGKSKLFVHSGCPETGRLADLWVFDTEDRTWSELPLAPAPSRGGASIAYADGKLYRVNGFDGINEQGGSLDVFDIPSLSWSTITYNPDNMEGPEARSVGTLLPVMIHGNVHLVTMFGERDPSALGHAGAGKMLPDAWAWEIKEGKWQKLKTPAQASIASASTHLLMKLPQPAVIMKPAHSTPTALVIIDVQQAFKHPTYWGAYRSNPSFENNIAALLSAARAHNEAQAKIDKPQPVLIIHIHHHSTSTGSALHPSAKVPGTDILAIEPMQYVNPLSSEPVLVKNVNSGFIGTDLEARLRAFGAGQLIVTGLTTDHCVNTTVRMAANLQVLGDQGGPDGTGEGVHGIIVAGDATATHPRASFDAETVHAVTLASLDGEFAQVRNTKEVIASVFGSQ</sequence>
<proteinExistence type="inferred from homology"/>
<dbReference type="EMBL" id="CVQI01013335">
    <property type="protein sequence ID" value="CRK22507.1"/>
    <property type="molecule type" value="Genomic_DNA"/>
</dbReference>
<dbReference type="Pfam" id="PF00857">
    <property type="entry name" value="Isochorismatase"/>
    <property type="match status" value="1"/>
</dbReference>
<evidence type="ECO:0000256" key="3">
    <source>
        <dbReference type="ARBA" id="ARBA00023004"/>
    </source>
</evidence>
<organism evidence="5 6">
    <name type="scientific">Verticillium longisporum</name>
    <name type="common">Verticillium dahliae var. longisporum</name>
    <dbReference type="NCBI Taxonomy" id="100787"/>
    <lineage>
        <taxon>Eukaryota</taxon>
        <taxon>Fungi</taxon>
        <taxon>Dikarya</taxon>
        <taxon>Ascomycota</taxon>
        <taxon>Pezizomycotina</taxon>
        <taxon>Sordariomycetes</taxon>
        <taxon>Hypocreomycetidae</taxon>
        <taxon>Glomerellales</taxon>
        <taxon>Plectosphaerellaceae</taxon>
        <taxon>Verticillium</taxon>
    </lineage>
</organism>
<dbReference type="Gene3D" id="3.40.50.850">
    <property type="entry name" value="Isochorismatase-like"/>
    <property type="match status" value="1"/>
</dbReference>
<keyword evidence="3" id="KW-0408">Iron</keyword>
<gene>
    <name evidence="5" type="ORF">BN1723_002930</name>
</gene>
<evidence type="ECO:0000259" key="4">
    <source>
        <dbReference type="Pfam" id="PF00857"/>
    </source>
</evidence>
<evidence type="ECO:0000313" key="6">
    <source>
        <dbReference type="Proteomes" id="UP000045706"/>
    </source>
</evidence>
<dbReference type="PANTHER" id="PTHR47435">
    <property type="entry name" value="KELCH REPEAT PROTEIN (AFU_ORTHOLOGUE AFUA_5G12780)"/>
    <property type="match status" value="1"/>
</dbReference>
<evidence type="ECO:0000313" key="5">
    <source>
        <dbReference type="EMBL" id="CRK22507.1"/>
    </source>
</evidence>
<dbReference type="Proteomes" id="UP000045706">
    <property type="component" value="Unassembled WGS sequence"/>
</dbReference>
<feature type="domain" description="Isochorismatase-like" evidence="4">
    <location>
        <begin position="323"/>
        <end position="497"/>
    </location>
</feature>
<keyword evidence="2" id="KW-0677">Repeat</keyword>
<dbReference type="InterPro" id="IPR000868">
    <property type="entry name" value="Isochorismatase-like_dom"/>
</dbReference>
<dbReference type="Pfam" id="PF24681">
    <property type="entry name" value="Kelch_KLHDC2_KLHL20_DRC7"/>
    <property type="match status" value="1"/>
</dbReference>
<dbReference type="AlphaFoldDB" id="A0A0G4LKC7"/>
<dbReference type="PANTHER" id="PTHR47435:SF4">
    <property type="entry name" value="KELCH REPEAT PROTEIN (AFU_ORTHOLOGUE AFUA_5G12780)"/>
    <property type="match status" value="1"/>
</dbReference>
<dbReference type="SUPFAM" id="SSF52499">
    <property type="entry name" value="Isochorismatase-like hydrolases"/>
    <property type="match status" value="1"/>
</dbReference>
<dbReference type="GO" id="GO:0019760">
    <property type="term" value="P:glucosinolate metabolic process"/>
    <property type="evidence" value="ECO:0007669"/>
    <property type="project" value="UniProtKB-ARBA"/>
</dbReference>
<dbReference type="SUPFAM" id="SSF117281">
    <property type="entry name" value="Kelch motif"/>
    <property type="match status" value="1"/>
</dbReference>
<dbReference type="InterPro" id="IPR036380">
    <property type="entry name" value="Isochorismatase-like_sf"/>
</dbReference>
<evidence type="ECO:0000256" key="1">
    <source>
        <dbReference type="ARBA" id="ARBA00006336"/>
    </source>
</evidence>
<evidence type="ECO:0000256" key="2">
    <source>
        <dbReference type="ARBA" id="ARBA00022737"/>
    </source>
</evidence>
<accession>A0A0G4LKC7</accession>
<dbReference type="Gene3D" id="2.120.10.80">
    <property type="entry name" value="Kelch-type beta propeller"/>
    <property type="match status" value="1"/>
</dbReference>
<comment type="similarity">
    <text evidence="1">Belongs to the isochorismatase family.</text>
</comment>
<reference evidence="6" key="1">
    <citation type="submission" date="2015-05" db="EMBL/GenBank/DDBJ databases">
        <authorList>
            <person name="Fogelqvist Johan"/>
        </authorList>
    </citation>
    <scope>NUCLEOTIDE SEQUENCE [LARGE SCALE GENOMIC DNA]</scope>
</reference>
<dbReference type="InterPro" id="IPR015915">
    <property type="entry name" value="Kelch-typ_b-propeller"/>
</dbReference>
<protein>
    <recommendedName>
        <fullName evidence="4">Isochorismatase-like domain-containing protein</fullName>
    </recommendedName>
</protein>